<evidence type="ECO:0000256" key="1">
    <source>
        <dbReference type="ARBA" id="ARBA00004651"/>
    </source>
</evidence>
<dbReference type="PANTHER" id="PTHR42718">
    <property type="entry name" value="MAJOR FACILITATOR SUPERFAMILY MULTIDRUG TRANSPORTER MFSC"/>
    <property type="match status" value="1"/>
</dbReference>
<keyword evidence="5 7" id="KW-1133">Transmembrane helix</keyword>
<keyword evidence="3" id="KW-1003">Cell membrane</keyword>
<dbReference type="AlphaFoldDB" id="V8QP36"/>
<dbReference type="OrthoDB" id="9807274at2"/>
<feature type="transmembrane region" description="Helical" evidence="7">
    <location>
        <begin position="329"/>
        <end position="348"/>
    </location>
</feature>
<gene>
    <name evidence="9" type="ORF">W822_17410</name>
</gene>
<feature type="transmembrane region" description="Helical" evidence="7">
    <location>
        <begin position="263"/>
        <end position="285"/>
    </location>
</feature>
<feature type="transmembrane region" description="Helical" evidence="7">
    <location>
        <begin position="225"/>
        <end position="242"/>
    </location>
</feature>
<dbReference type="STRING" id="1424334.W822_17410"/>
<feature type="transmembrane region" description="Helical" evidence="7">
    <location>
        <begin position="98"/>
        <end position="121"/>
    </location>
</feature>
<dbReference type="InterPro" id="IPR020846">
    <property type="entry name" value="MFS_dom"/>
</dbReference>
<evidence type="ECO:0000256" key="7">
    <source>
        <dbReference type="SAM" id="Phobius"/>
    </source>
</evidence>
<feature type="transmembrane region" description="Helical" evidence="7">
    <location>
        <begin position="7"/>
        <end position="31"/>
    </location>
</feature>
<keyword evidence="10" id="KW-1185">Reference proteome</keyword>
<protein>
    <submittedName>
        <fullName evidence="9">MFS transporter</fullName>
    </submittedName>
</protein>
<dbReference type="PROSITE" id="PS50850">
    <property type="entry name" value="MFS"/>
    <property type="match status" value="1"/>
</dbReference>
<evidence type="ECO:0000256" key="4">
    <source>
        <dbReference type="ARBA" id="ARBA00022692"/>
    </source>
</evidence>
<evidence type="ECO:0000256" key="6">
    <source>
        <dbReference type="ARBA" id="ARBA00023136"/>
    </source>
</evidence>
<dbReference type="Proteomes" id="UP000018733">
    <property type="component" value="Unassembled WGS sequence"/>
</dbReference>
<dbReference type="PANTHER" id="PTHR42718:SF47">
    <property type="entry name" value="METHYL VIOLOGEN RESISTANCE PROTEIN SMVA"/>
    <property type="match status" value="1"/>
</dbReference>
<evidence type="ECO:0000313" key="10">
    <source>
        <dbReference type="Proteomes" id="UP000018733"/>
    </source>
</evidence>
<feature type="transmembrane region" description="Helical" evidence="7">
    <location>
        <begin position="305"/>
        <end position="322"/>
    </location>
</feature>
<dbReference type="eggNOG" id="COG0477">
    <property type="taxonomic scope" value="Bacteria"/>
</dbReference>
<dbReference type="PATRIC" id="fig|1424334.3.peg.3498"/>
<dbReference type="InterPro" id="IPR036259">
    <property type="entry name" value="MFS_trans_sf"/>
</dbReference>
<comment type="subcellular location">
    <subcellularLocation>
        <location evidence="1">Cell membrane</location>
        <topology evidence="1">Multi-pass membrane protein</topology>
    </subcellularLocation>
</comment>
<reference evidence="9 10" key="1">
    <citation type="journal article" date="2014" name="Genome Announc.">
        <title>Draft Genome Sequence of Advenella kashmirensis Strain W13003, a Polycyclic Aromatic Hydrocarbon-Degrading Bacterium.</title>
        <authorList>
            <person name="Wang X."/>
            <person name="Jin D."/>
            <person name="Zhou L."/>
            <person name="Wu L."/>
            <person name="An W."/>
            <person name="Zhao L."/>
        </authorList>
    </citation>
    <scope>NUCLEOTIDE SEQUENCE [LARGE SCALE GENOMIC DNA]</scope>
    <source>
        <strain evidence="9 10">W13003</strain>
    </source>
</reference>
<feature type="transmembrane region" description="Helical" evidence="7">
    <location>
        <begin position="161"/>
        <end position="183"/>
    </location>
</feature>
<evidence type="ECO:0000256" key="3">
    <source>
        <dbReference type="ARBA" id="ARBA00022475"/>
    </source>
</evidence>
<evidence type="ECO:0000256" key="2">
    <source>
        <dbReference type="ARBA" id="ARBA00022448"/>
    </source>
</evidence>
<dbReference type="Gene3D" id="1.20.1250.20">
    <property type="entry name" value="MFS general substrate transporter like domains"/>
    <property type="match status" value="1"/>
</dbReference>
<dbReference type="Pfam" id="PF07690">
    <property type="entry name" value="MFS_1"/>
    <property type="match status" value="1"/>
</dbReference>
<comment type="caution">
    <text evidence="9">The sequence shown here is derived from an EMBL/GenBank/DDBJ whole genome shotgun (WGS) entry which is preliminary data.</text>
</comment>
<feature type="transmembrane region" description="Helical" evidence="7">
    <location>
        <begin position="133"/>
        <end position="155"/>
    </location>
</feature>
<accession>V8QP36</accession>
<dbReference type="EMBL" id="AYXT01000012">
    <property type="protein sequence ID" value="ETF01060.1"/>
    <property type="molecule type" value="Genomic_DNA"/>
</dbReference>
<keyword evidence="4 7" id="KW-0812">Transmembrane</keyword>
<dbReference type="SUPFAM" id="SSF103473">
    <property type="entry name" value="MFS general substrate transporter"/>
    <property type="match status" value="1"/>
</dbReference>
<evidence type="ECO:0000259" key="8">
    <source>
        <dbReference type="PROSITE" id="PS50850"/>
    </source>
</evidence>
<feature type="domain" description="Major facilitator superfamily (MFS) profile" evidence="8">
    <location>
        <begin position="9"/>
        <end position="493"/>
    </location>
</feature>
<dbReference type="HOGENOM" id="CLU_000960_28_2_4"/>
<evidence type="ECO:0000313" key="9">
    <source>
        <dbReference type="EMBL" id="ETF01060.1"/>
    </source>
</evidence>
<keyword evidence="6 7" id="KW-0472">Membrane</keyword>
<dbReference type="InterPro" id="IPR011701">
    <property type="entry name" value="MFS"/>
</dbReference>
<sequence>MVQGNRWLILAIVSSALLLIVIDMTVLYTALPTLAHDLNVSASEKLWIVNIYPLIVAGLLPGLGTLGDRIGHKQTFLAGLLVFGLASLWAAYSPTAASLIGARVMLAAGAALMMPATLSLIRLTFTDARERSFAIGVWAAVASGGAALGPVVGGFLLEHFWWGSVFLINIPVVLVALLAGGLLLEKRPGNPELQWDLVGSILIMVGLIGMTFAIKEIAKIDPSSIIAAAALAIGAIALFAFVRRQSRRASVPLIDFSLFSNPIFAGGVLAAMVASGSLIGVELVYSQRLQLVQGFSPLEAGLRILPIPLAAFVAGPLIGLLLPRLGTKLLLWLPLGVIALALLVFLLTRDMAPVYWMTSLVVMGFAVGAAVTTASSAIMLSAPEKSAGMAASIEEVSYELGGSLGIAVLGSVMSAFYTRSLVIPEGVAVPDQVRQGLDQALLYAERLEEGQREAVVNLARAAFDHSFSAVIVTTAILLAVASLVQWLIVLRRACDPPLTGAGHH</sequence>
<feature type="transmembrane region" description="Helical" evidence="7">
    <location>
        <begin position="46"/>
        <end position="63"/>
    </location>
</feature>
<keyword evidence="2" id="KW-0813">Transport</keyword>
<evidence type="ECO:0000256" key="5">
    <source>
        <dbReference type="ARBA" id="ARBA00022989"/>
    </source>
</evidence>
<feature type="transmembrane region" description="Helical" evidence="7">
    <location>
        <begin position="354"/>
        <end position="380"/>
    </location>
</feature>
<dbReference type="GO" id="GO:0022857">
    <property type="term" value="F:transmembrane transporter activity"/>
    <property type="evidence" value="ECO:0007669"/>
    <property type="project" value="InterPro"/>
</dbReference>
<feature type="transmembrane region" description="Helical" evidence="7">
    <location>
        <begin position="195"/>
        <end position="213"/>
    </location>
</feature>
<dbReference type="GO" id="GO:0005886">
    <property type="term" value="C:plasma membrane"/>
    <property type="evidence" value="ECO:0007669"/>
    <property type="project" value="UniProtKB-SubCell"/>
</dbReference>
<name>V8QP36_9BURK</name>
<proteinExistence type="predicted"/>
<feature type="transmembrane region" description="Helical" evidence="7">
    <location>
        <begin position="75"/>
        <end position="92"/>
    </location>
</feature>
<dbReference type="CDD" id="cd17321">
    <property type="entry name" value="MFS_MMR_MDR_like"/>
    <property type="match status" value="1"/>
</dbReference>
<organism evidence="9 10">
    <name type="scientific">Advenella kashmirensis W13003</name>
    <dbReference type="NCBI Taxonomy" id="1424334"/>
    <lineage>
        <taxon>Bacteria</taxon>
        <taxon>Pseudomonadati</taxon>
        <taxon>Pseudomonadota</taxon>
        <taxon>Betaproteobacteria</taxon>
        <taxon>Burkholderiales</taxon>
        <taxon>Alcaligenaceae</taxon>
    </lineage>
</organism>
<dbReference type="RefSeq" id="WP_024006420.1">
    <property type="nucleotide sequence ID" value="NZ_KI650981.1"/>
</dbReference>
<dbReference type="Gene3D" id="1.20.1720.10">
    <property type="entry name" value="Multidrug resistance protein D"/>
    <property type="match status" value="1"/>
</dbReference>
<feature type="transmembrane region" description="Helical" evidence="7">
    <location>
        <begin position="467"/>
        <end position="489"/>
    </location>
</feature>